<reference evidence="7 8" key="1">
    <citation type="journal article" date="2020" name="J. Phycol.">
        <title>Comparative genome analysis reveals Cyanidiococcus gen. nov., a new extremophilic red algal genus sister to Cyanidioschyzon (Cyanidioschyzonaceae, Rhodophyta).</title>
        <authorList>
            <person name="Liu S.-L."/>
            <person name="Chiang Y.-R."/>
            <person name="Yoon H.S."/>
            <person name="Fu H.-Y."/>
        </authorList>
    </citation>
    <scope>NUCLEOTIDE SEQUENCE [LARGE SCALE GENOMIC DNA]</scope>
    <source>
        <strain evidence="7 8">THAL066</strain>
    </source>
</reference>
<sequence>MRHPRSSLGRISAAQCAKVSTSLVMRVGAYPIQSQARTCLCHSNSDPSRERLETADAEVALLPLRERDASSMDLHQVHQLWQSSRALLESNRRLQNSESDQPRRENERGFSLYAAVANRVELEEVVDAAERASDAIVHGGARIERPSRSGVSGAYLIRNVTGTQNVLGIFKPFDEETAGTELPLQPAEAYFHPAEGAFKECAAYLLDHGHFANVPQTALAKCRFVERCGEEQTRKTKCGAFQVYYRNHGDAEDFGPGVFDTEAVQRIAAFDIRVLQCDRNASNVLVCDTAELLRHRGYWRESEMPEHGSERSSSRAQMQLVAIDHAYILPEQVPTVPSGMLDGLDPVSESRCRLGSSLRRRPRLFG</sequence>
<dbReference type="InterPro" id="IPR044571">
    <property type="entry name" value="P4KG1-8"/>
</dbReference>
<keyword evidence="5" id="KW-0067">ATP-binding</keyword>
<evidence type="ECO:0000256" key="1">
    <source>
        <dbReference type="ARBA" id="ARBA00008941"/>
    </source>
</evidence>
<dbReference type="Proteomes" id="UP000530660">
    <property type="component" value="Unassembled WGS sequence"/>
</dbReference>
<keyword evidence="2" id="KW-0808">Transferase</keyword>
<proteinExistence type="inferred from homology"/>
<keyword evidence="8" id="KW-1185">Reference proteome</keyword>
<dbReference type="PANTHER" id="PTHR45800:SF11">
    <property type="entry name" value="PHOSPHATIDYLINOSITOL 3-KINASE-RELATED PROTEIN KINASE"/>
    <property type="match status" value="1"/>
</dbReference>
<keyword evidence="3" id="KW-0547">Nucleotide-binding</keyword>
<dbReference type="AlphaFoldDB" id="A0A7J7IJY9"/>
<evidence type="ECO:0000256" key="4">
    <source>
        <dbReference type="ARBA" id="ARBA00022777"/>
    </source>
</evidence>
<comment type="caution">
    <text evidence="7">The sequence shown here is derived from an EMBL/GenBank/DDBJ whole genome shotgun (WGS) entry which is preliminary data.</text>
</comment>
<evidence type="ECO:0000256" key="2">
    <source>
        <dbReference type="ARBA" id="ARBA00022679"/>
    </source>
</evidence>
<dbReference type="PANTHER" id="PTHR45800">
    <property type="entry name" value="PHOSPHATIDYLINOSITOL 4-KINASE GAMMA"/>
    <property type="match status" value="1"/>
</dbReference>
<evidence type="ECO:0000259" key="6">
    <source>
        <dbReference type="Pfam" id="PF00454"/>
    </source>
</evidence>
<keyword evidence="4 7" id="KW-0418">Kinase</keyword>
<name>A0A7J7IJY9_9RHOD</name>
<dbReference type="GO" id="GO:0016301">
    <property type="term" value="F:kinase activity"/>
    <property type="evidence" value="ECO:0007669"/>
    <property type="project" value="UniProtKB-KW"/>
</dbReference>
<protein>
    <submittedName>
        <fullName evidence="7">Phosphatidylinositol 4-kinase type</fullName>
    </submittedName>
</protein>
<dbReference type="GO" id="GO:0005524">
    <property type="term" value="F:ATP binding"/>
    <property type="evidence" value="ECO:0007669"/>
    <property type="project" value="UniProtKB-KW"/>
</dbReference>
<dbReference type="Pfam" id="PF00454">
    <property type="entry name" value="PI3_PI4_kinase"/>
    <property type="match status" value="1"/>
</dbReference>
<organism evidence="7 8">
    <name type="scientific">Cyanidiococcus yangmingshanensis</name>
    <dbReference type="NCBI Taxonomy" id="2690220"/>
    <lineage>
        <taxon>Eukaryota</taxon>
        <taxon>Rhodophyta</taxon>
        <taxon>Bangiophyceae</taxon>
        <taxon>Cyanidiales</taxon>
        <taxon>Cyanidiaceae</taxon>
        <taxon>Cyanidiococcus</taxon>
    </lineage>
</organism>
<dbReference type="OrthoDB" id="5839at2759"/>
<evidence type="ECO:0000313" key="8">
    <source>
        <dbReference type="Proteomes" id="UP000530660"/>
    </source>
</evidence>
<gene>
    <name evidence="7" type="primary">PI4K2B</name>
    <name evidence="7" type="ORF">F1559_003616</name>
</gene>
<dbReference type="InterPro" id="IPR000403">
    <property type="entry name" value="PI3/4_kinase_cat_dom"/>
</dbReference>
<evidence type="ECO:0000256" key="3">
    <source>
        <dbReference type="ARBA" id="ARBA00022741"/>
    </source>
</evidence>
<evidence type="ECO:0000313" key="7">
    <source>
        <dbReference type="EMBL" id="KAF6003070.1"/>
    </source>
</evidence>
<comment type="similarity">
    <text evidence="1">Belongs to the PI3/PI4-kinase family. Type II PI4K subfamily.</text>
</comment>
<feature type="domain" description="PI3K/PI4K catalytic" evidence="6">
    <location>
        <begin position="166"/>
        <end position="337"/>
    </location>
</feature>
<accession>A0A7J7IJY9</accession>
<evidence type="ECO:0000256" key="5">
    <source>
        <dbReference type="ARBA" id="ARBA00022840"/>
    </source>
</evidence>
<dbReference type="EMBL" id="VWRR01000008">
    <property type="protein sequence ID" value="KAF6003070.1"/>
    <property type="molecule type" value="Genomic_DNA"/>
</dbReference>